<evidence type="ECO:0008006" key="4">
    <source>
        <dbReference type="Google" id="ProtNLM"/>
    </source>
</evidence>
<gene>
    <name evidence="2" type="ORF">SAMN05216195_106171</name>
</gene>
<protein>
    <recommendedName>
        <fullName evidence="4">SnoaL-like domain-containing protein</fullName>
    </recommendedName>
</protein>
<evidence type="ECO:0000313" key="3">
    <source>
        <dbReference type="Proteomes" id="UP000199028"/>
    </source>
</evidence>
<organism evidence="2 3">
    <name type="scientific">Lentzea flaviverrucosa</name>
    <dbReference type="NCBI Taxonomy" id="200379"/>
    <lineage>
        <taxon>Bacteria</taxon>
        <taxon>Bacillati</taxon>
        <taxon>Actinomycetota</taxon>
        <taxon>Actinomycetes</taxon>
        <taxon>Pseudonocardiales</taxon>
        <taxon>Pseudonocardiaceae</taxon>
        <taxon>Lentzea</taxon>
    </lineage>
</organism>
<keyword evidence="1" id="KW-0732">Signal</keyword>
<reference evidence="3" key="1">
    <citation type="submission" date="2016-10" db="EMBL/GenBank/DDBJ databases">
        <authorList>
            <person name="Varghese N."/>
            <person name="Submissions S."/>
        </authorList>
    </citation>
    <scope>NUCLEOTIDE SEQUENCE [LARGE SCALE GENOMIC DNA]</scope>
    <source>
        <strain evidence="3">CGMCC 4.578</strain>
    </source>
</reference>
<name>A0A1H9R8P0_9PSEU</name>
<dbReference type="RefSeq" id="WP_090066500.1">
    <property type="nucleotide sequence ID" value="NZ_FOFT01000006.1"/>
</dbReference>
<evidence type="ECO:0000256" key="1">
    <source>
        <dbReference type="SAM" id="SignalP"/>
    </source>
</evidence>
<feature type="signal peptide" evidence="1">
    <location>
        <begin position="1"/>
        <end position="18"/>
    </location>
</feature>
<dbReference type="AlphaFoldDB" id="A0A1H9R8P0"/>
<accession>A0A1H9R8P0</accession>
<proteinExistence type="predicted"/>
<feature type="chain" id="PRO_5011634745" description="SnoaL-like domain-containing protein" evidence="1">
    <location>
        <begin position="19"/>
        <end position="175"/>
    </location>
</feature>
<keyword evidence="3" id="KW-1185">Reference proteome</keyword>
<dbReference type="Proteomes" id="UP000199028">
    <property type="component" value="Unassembled WGS sequence"/>
</dbReference>
<sequence length="175" mass="19021">MRWVFLLLVPVLPAAASAAPAHLPDNDRRQLEALTQRYFERRADKITTRPQAPGFGVPTTEAFAAQLQIDEARLADRRARYGTSTFGAYSHAKVGTELKRVVVAQDGSVVVHVQEVTELHFAKPGGVTHSAFGMGHVLIFDRTPAGWTLAAAMHPPGSVCKVPPETQFCGIHSAR</sequence>
<dbReference type="EMBL" id="FOFT01000006">
    <property type="protein sequence ID" value="SER69114.1"/>
    <property type="molecule type" value="Genomic_DNA"/>
</dbReference>
<evidence type="ECO:0000313" key="2">
    <source>
        <dbReference type="EMBL" id="SER69114.1"/>
    </source>
</evidence>
<dbReference type="OrthoDB" id="3693240at2"/>